<feature type="domain" description="N-acetyltransferase" evidence="1">
    <location>
        <begin position="15"/>
        <end position="174"/>
    </location>
</feature>
<proteinExistence type="predicted"/>
<keyword evidence="2" id="KW-0808">Transferase</keyword>
<dbReference type="KEGG" id="halt:IM660_06965"/>
<dbReference type="InterPro" id="IPR051908">
    <property type="entry name" value="Ribosomal_N-acetyltransferase"/>
</dbReference>
<dbReference type="Pfam" id="PF13302">
    <property type="entry name" value="Acetyltransf_3"/>
    <property type="match status" value="1"/>
</dbReference>
<dbReference type="Gene3D" id="3.40.630.30">
    <property type="match status" value="1"/>
</dbReference>
<dbReference type="PROSITE" id="PS51186">
    <property type="entry name" value="GNAT"/>
    <property type="match status" value="1"/>
</dbReference>
<protein>
    <submittedName>
        <fullName evidence="2">GNAT family N-acetyltransferase</fullName>
    </submittedName>
</protein>
<dbReference type="GO" id="GO:0005737">
    <property type="term" value="C:cytoplasm"/>
    <property type="evidence" value="ECO:0007669"/>
    <property type="project" value="TreeGrafter"/>
</dbReference>
<evidence type="ECO:0000313" key="2">
    <source>
        <dbReference type="EMBL" id="QOR71980.1"/>
    </source>
</evidence>
<dbReference type="PANTHER" id="PTHR43441:SF10">
    <property type="entry name" value="ACETYLTRANSFERASE"/>
    <property type="match status" value="1"/>
</dbReference>
<dbReference type="Proteomes" id="UP000593758">
    <property type="component" value="Chromosome"/>
</dbReference>
<dbReference type="RefSeq" id="WP_193498628.1">
    <property type="nucleotide sequence ID" value="NZ_CP063169.1"/>
</dbReference>
<keyword evidence="3" id="KW-1185">Reference proteome</keyword>
<dbReference type="EMBL" id="CP063169">
    <property type="protein sequence ID" value="QOR71980.1"/>
    <property type="molecule type" value="Genomic_DNA"/>
</dbReference>
<evidence type="ECO:0000313" key="3">
    <source>
        <dbReference type="Proteomes" id="UP000593758"/>
    </source>
</evidence>
<dbReference type="InterPro" id="IPR000182">
    <property type="entry name" value="GNAT_dom"/>
</dbReference>
<name>A0A7M1SWM1_9MICO</name>
<dbReference type="InterPro" id="IPR016181">
    <property type="entry name" value="Acyl_CoA_acyltransferase"/>
</dbReference>
<dbReference type="GO" id="GO:1990189">
    <property type="term" value="F:protein N-terminal-serine acetyltransferase activity"/>
    <property type="evidence" value="ECO:0007669"/>
    <property type="project" value="TreeGrafter"/>
</dbReference>
<organism evidence="2 3">
    <name type="scientific">Ruania alkalisoli</name>
    <dbReference type="NCBI Taxonomy" id="2779775"/>
    <lineage>
        <taxon>Bacteria</taxon>
        <taxon>Bacillati</taxon>
        <taxon>Actinomycetota</taxon>
        <taxon>Actinomycetes</taxon>
        <taxon>Micrococcales</taxon>
        <taxon>Ruaniaceae</taxon>
        <taxon>Ruania</taxon>
    </lineage>
</organism>
<dbReference type="GO" id="GO:0008999">
    <property type="term" value="F:protein-N-terminal-alanine acetyltransferase activity"/>
    <property type="evidence" value="ECO:0007669"/>
    <property type="project" value="TreeGrafter"/>
</dbReference>
<dbReference type="PANTHER" id="PTHR43441">
    <property type="entry name" value="RIBOSOMAL-PROTEIN-SERINE ACETYLTRANSFERASE"/>
    <property type="match status" value="1"/>
</dbReference>
<evidence type="ECO:0000259" key="1">
    <source>
        <dbReference type="PROSITE" id="PS51186"/>
    </source>
</evidence>
<gene>
    <name evidence="2" type="ORF">IM660_06965</name>
</gene>
<sequence length="180" mass="19509">MRLAWPSEAPSAGSVLLRPWRASDAHLVAEFAADSYIPTIGSVPERVDDDGAAAWISRQLARAEQGTGYSFAVADKQTDRAVGHAGLSLRSDSGRAVGGYAISPQCRGRGYAKDALIALTGFGWSIQALHRIELYIEPWNVASLRTAERAGYLREGVLRSHQEIDGVRRDMTLYAALRPG</sequence>
<reference evidence="2 3" key="1">
    <citation type="submission" date="2020-10" db="EMBL/GenBank/DDBJ databases">
        <title>Haloactinobacterium sp. RN3S43, a bacterium isolated from saline soil.</title>
        <authorList>
            <person name="Sun J.-Q."/>
        </authorList>
    </citation>
    <scope>NUCLEOTIDE SEQUENCE [LARGE SCALE GENOMIC DNA]</scope>
    <source>
        <strain evidence="2 3">RN3S43</strain>
    </source>
</reference>
<accession>A0A7M1SWM1</accession>
<dbReference type="AlphaFoldDB" id="A0A7M1SWM1"/>
<dbReference type="SUPFAM" id="SSF55729">
    <property type="entry name" value="Acyl-CoA N-acyltransferases (Nat)"/>
    <property type="match status" value="1"/>
</dbReference>